<gene>
    <name evidence="1" type="ORF">GGQ83_002590</name>
</gene>
<organism evidence="1 2">
    <name type="scientific">Roseococcus suduntuyensis</name>
    <dbReference type="NCBI Taxonomy" id="455361"/>
    <lineage>
        <taxon>Bacteria</taxon>
        <taxon>Pseudomonadati</taxon>
        <taxon>Pseudomonadota</taxon>
        <taxon>Alphaproteobacteria</taxon>
        <taxon>Acetobacterales</taxon>
        <taxon>Roseomonadaceae</taxon>
        <taxon>Roseococcus</taxon>
    </lineage>
</organism>
<dbReference type="EMBL" id="JACIDJ010000004">
    <property type="protein sequence ID" value="MBB3899142.1"/>
    <property type="molecule type" value="Genomic_DNA"/>
</dbReference>
<reference evidence="1 2" key="1">
    <citation type="submission" date="2020-08" db="EMBL/GenBank/DDBJ databases">
        <title>Genomic Encyclopedia of Type Strains, Phase IV (KMG-IV): sequencing the most valuable type-strain genomes for metagenomic binning, comparative biology and taxonomic classification.</title>
        <authorList>
            <person name="Goeker M."/>
        </authorList>
    </citation>
    <scope>NUCLEOTIDE SEQUENCE [LARGE SCALE GENOMIC DNA]</scope>
    <source>
        <strain evidence="1 2">DSM 19979</strain>
    </source>
</reference>
<sequence length="308" mass="33388">MQRKLLMIGTSNTIKHDGFAAVLRGMDPPFAVQAVGLGGSPSALLPYMLSSADLAGVTHLAMDPADNGQIWQHGDGVSSLVLWHTVDWLRARGIVPVLLITPQTPIQDIAQAARAARLAEAKARGVPVVDGYQLVEDGACPFDMLDTMHLGPALRAAMMESLLSVVTNVAPGPFAELPPSFAAPRFEAAGAEVIERQSSLRLQRYTLLRPGEVARFSLPAHGMMVGLSFNMLGDPVRVRITSDEAERVERLHRIPPQQDGRILELIHKVDQLGVALPGRHFALRLEDEDRIELEAAVCMFPRPAQEAA</sequence>
<dbReference type="AlphaFoldDB" id="A0A840ADZ9"/>
<keyword evidence="2" id="KW-1185">Reference proteome</keyword>
<evidence type="ECO:0000313" key="2">
    <source>
        <dbReference type="Proteomes" id="UP000553193"/>
    </source>
</evidence>
<dbReference type="Proteomes" id="UP000553193">
    <property type="component" value="Unassembled WGS sequence"/>
</dbReference>
<proteinExistence type="predicted"/>
<protein>
    <submittedName>
        <fullName evidence="1">Uncharacterized protein</fullName>
    </submittedName>
</protein>
<dbReference type="SUPFAM" id="SSF52266">
    <property type="entry name" value="SGNH hydrolase"/>
    <property type="match status" value="1"/>
</dbReference>
<name>A0A840ADZ9_9PROT</name>
<evidence type="ECO:0000313" key="1">
    <source>
        <dbReference type="EMBL" id="MBB3899142.1"/>
    </source>
</evidence>
<dbReference type="RefSeq" id="WP_184384642.1">
    <property type="nucleotide sequence ID" value="NZ_JACIDJ010000004.1"/>
</dbReference>
<accession>A0A840ADZ9</accession>
<comment type="caution">
    <text evidence="1">The sequence shown here is derived from an EMBL/GenBank/DDBJ whole genome shotgun (WGS) entry which is preliminary data.</text>
</comment>